<gene>
    <name evidence="1" type="ORF">V6N11_083827</name>
</gene>
<dbReference type="Proteomes" id="UP001396334">
    <property type="component" value="Unassembled WGS sequence"/>
</dbReference>
<sequence length="106" mass="11385">MESRPNSTVLMGPHHLEVAWYVAPTLRPCEAGLSWATMPLAEREVLHEMLGSTSPPRGGELLQLLCPASNCMNVMACMKPLQLGSTSSPQGGQLLHEAVGLPLHTD</sequence>
<comment type="caution">
    <text evidence="1">The sequence shown here is derived from an EMBL/GenBank/DDBJ whole genome shotgun (WGS) entry which is preliminary data.</text>
</comment>
<evidence type="ECO:0000313" key="1">
    <source>
        <dbReference type="EMBL" id="KAK8998436.1"/>
    </source>
</evidence>
<proteinExistence type="predicted"/>
<evidence type="ECO:0000313" key="2">
    <source>
        <dbReference type="Proteomes" id="UP001396334"/>
    </source>
</evidence>
<protein>
    <submittedName>
        <fullName evidence="1">Uncharacterized protein</fullName>
    </submittedName>
</protein>
<name>A0ABR2QCN7_9ROSI</name>
<accession>A0ABR2QCN7</accession>
<keyword evidence="2" id="KW-1185">Reference proteome</keyword>
<organism evidence="1 2">
    <name type="scientific">Hibiscus sabdariffa</name>
    <name type="common">roselle</name>
    <dbReference type="NCBI Taxonomy" id="183260"/>
    <lineage>
        <taxon>Eukaryota</taxon>
        <taxon>Viridiplantae</taxon>
        <taxon>Streptophyta</taxon>
        <taxon>Embryophyta</taxon>
        <taxon>Tracheophyta</taxon>
        <taxon>Spermatophyta</taxon>
        <taxon>Magnoliopsida</taxon>
        <taxon>eudicotyledons</taxon>
        <taxon>Gunneridae</taxon>
        <taxon>Pentapetalae</taxon>
        <taxon>rosids</taxon>
        <taxon>malvids</taxon>
        <taxon>Malvales</taxon>
        <taxon>Malvaceae</taxon>
        <taxon>Malvoideae</taxon>
        <taxon>Hibiscus</taxon>
    </lineage>
</organism>
<reference evidence="1 2" key="1">
    <citation type="journal article" date="2024" name="G3 (Bethesda)">
        <title>Genome assembly of Hibiscus sabdariffa L. provides insights into metabolisms of medicinal natural products.</title>
        <authorList>
            <person name="Kim T."/>
        </authorList>
    </citation>
    <scope>NUCLEOTIDE SEQUENCE [LARGE SCALE GENOMIC DNA]</scope>
    <source>
        <strain evidence="1">TK-2024</strain>
        <tissue evidence="1">Old leaves</tissue>
    </source>
</reference>
<dbReference type="EMBL" id="JBBPBN010000041">
    <property type="protein sequence ID" value="KAK8998436.1"/>
    <property type="molecule type" value="Genomic_DNA"/>
</dbReference>